<evidence type="ECO:0000256" key="4">
    <source>
        <dbReference type="ARBA" id="ARBA00022989"/>
    </source>
</evidence>
<feature type="transmembrane region" description="Helical" evidence="7">
    <location>
        <begin position="460"/>
        <end position="478"/>
    </location>
</feature>
<feature type="transmembrane region" description="Helical" evidence="7">
    <location>
        <begin position="586"/>
        <end position="604"/>
    </location>
</feature>
<evidence type="ECO:0000256" key="3">
    <source>
        <dbReference type="ARBA" id="ARBA00022692"/>
    </source>
</evidence>
<keyword evidence="2" id="KW-0813">Transport</keyword>
<dbReference type="PANTHER" id="PTHR23501">
    <property type="entry name" value="MAJOR FACILITATOR SUPERFAMILY"/>
    <property type="match status" value="1"/>
</dbReference>
<feature type="transmembrane region" description="Helical" evidence="7">
    <location>
        <begin position="391"/>
        <end position="411"/>
    </location>
</feature>
<dbReference type="GeneID" id="59349308"/>
<dbReference type="InterPro" id="IPR020846">
    <property type="entry name" value="MFS_dom"/>
</dbReference>
<feature type="transmembrane region" description="Helical" evidence="7">
    <location>
        <begin position="298"/>
        <end position="318"/>
    </location>
</feature>
<feature type="transmembrane region" description="Helical" evidence="7">
    <location>
        <begin position="418"/>
        <end position="440"/>
    </location>
</feature>
<protein>
    <submittedName>
        <fullName evidence="9">MFS domain-containing protein</fullName>
    </submittedName>
</protein>
<comment type="subcellular location">
    <subcellularLocation>
        <location evidence="1">Membrane</location>
        <topology evidence="1">Multi-pass membrane protein</topology>
    </subcellularLocation>
</comment>
<evidence type="ECO:0000259" key="8">
    <source>
        <dbReference type="PROSITE" id="PS50850"/>
    </source>
</evidence>
<dbReference type="AlphaFoldDB" id="A0A8H6S8I5"/>
<dbReference type="GO" id="GO:0022857">
    <property type="term" value="F:transmembrane transporter activity"/>
    <property type="evidence" value="ECO:0007669"/>
    <property type="project" value="InterPro"/>
</dbReference>
<dbReference type="InterPro" id="IPR011701">
    <property type="entry name" value="MFS"/>
</dbReference>
<feature type="transmembrane region" description="Helical" evidence="7">
    <location>
        <begin position="79"/>
        <end position="97"/>
    </location>
</feature>
<dbReference type="InterPro" id="IPR010573">
    <property type="entry name" value="MFS_Str1/Tri12-like"/>
</dbReference>
<dbReference type="InterPro" id="IPR036259">
    <property type="entry name" value="MFS_trans_sf"/>
</dbReference>
<sequence>MSTPIQQDTVTPTEAPAKEEKAKPGASWKAGETQTLPKNNLPIVFLALTLTTFLAAMDQTIVATALPTIVSQLGGGKEYAWVGSSYMLGSAALSPLYGKLSDIFGRKPLLYSCIVTFLIGSALCGAAQNMTWLVVVRVVQGMGGGGIIQLLSVNITIGDIVSLEDRGKFVGLLGESTYLREQFDLSYYTRCNVGYSIGSWAFDGRRKPLVSSPKPSQSSQALTEKVSWRWCFWINLPTGGLAGGLLFFFLNLNPRPLKSFSQHNAEFDYVGLVLVVVGVVCVLLGFNFSETSWTSPQTIALLVLGFVLLFVYAVYECYTTKSPIIPPRLFKASFLFTLSCRSLRAGQTRTTAIILTTTLLHALAFFSGAYYLPLYFQVLGASATGAGVRMLPFSLGGALVSALSGQVVSALKAYRPVLFFAWPVMTLGIFFVFLVIRLRAVTGYGLMTTFDEKSGAAKEAIFPLIAALGVGCLCKLLLWKTVGKTNASIVQAPLIGLQAAMPLKDMATSTASYTFIRTLGATIAIAMGQVIITSTLRNKIAHLPNMTQSIDTSAATLSQNVLKLKEIPEPLRTELIHAYARSISRVWLVIVPIVGAGTIMTFFIRRYTLARTVVRSGEQEKKATDVEKGEASAEETKDETGNEEERGSTEKGPGKSDSAV</sequence>
<dbReference type="Pfam" id="PF07690">
    <property type="entry name" value="MFS_1"/>
    <property type="match status" value="1"/>
</dbReference>
<accession>A0A8H6S8I5</accession>
<evidence type="ECO:0000313" key="10">
    <source>
        <dbReference type="Proteomes" id="UP000636479"/>
    </source>
</evidence>
<name>A0A8H6S8I5_9AGAR</name>
<dbReference type="RefSeq" id="XP_037216186.1">
    <property type="nucleotide sequence ID" value="XM_037366792.1"/>
</dbReference>
<dbReference type="Gene3D" id="1.20.1250.20">
    <property type="entry name" value="MFS general substrate transporter like domains"/>
    <property type="match status" value="1"/>
</dbReference>
<dbReference type="PANTHER" id="PTHR23501:SF102">
    <property type="entry name" value="DRUG TRANSPORTER, PUTATIVE (AFU_ORTHOLOGUE AFUA_3G08530)-RELATED"/>
    <property type="match status" value="1"/>
</dbReference>
<feature type="region of interest" description="Disordered" evidence="6">
    <location>
        <begin position="616"/>
        <end position="660"/>
    </location>
</feature>
<dbReference type="EMBL" id="JACAZF010000009">
    <property type="protein sequence ID" value="KAF7294823.1"/>
    <property type="molecule type" value="Genomic_DNA"/>
</dbReference>
<feature type="transmembrane region" description="Helical" evidence="7">
    <location>
        <begin position="109"/>
        <end position="128"/>
    </location>
</feature>
<organism evidence="9 10">
    <name type="scientific">Mycena indigotica</name>
    <dbReference type="NCBI Taxonomy" id="2126181"/>
    <lineage>
        <taxon>Eukaryota</taxon>
        <taxon>Fungi</taxon>
        <taxon>Dikarya</taxon>
        <taxon>Basidiomycota</taxon>
        <taxon>Agaricomycotina</taxon>
        <taxon>Agaricomycetes</taxon>
        <taxon>Agaricomycetidae</taxon>
        <taxon>Agaricales</taxon>
        <taxon>Marasmiineae</taxon>
        <taxon>Mycenaceae</taxon>
        <taxon>Mycena</taxon>
    </lineage>
</organism>
<feature type="region of interest" description="Disordered" evidence="6">
    <location>
        <begin position="1"/>
        <end position="31"/>
    </location>
</feature>
<comment type="caution">
    <text evidence="9">The sequence shown here is derived from an EMBL/GenBank/DDBJ whole genome shotgun (WGS) entry which is preliminary data.</text>
</comment>
<evidence type="ECO:0000256" key="1">
    <source>
        <dbReference type="ARBA" id="ARBA00004141"/>
    </source>
</evidence>
<proteinExistence type="predicted"/>
<reference evidence="9" key="1">
    <citation type="submission" date="2020-05" db="EMBL/GenBank/DDBJ databases">
        <title>Mycena genomes resolve the evolution of fungal bioluminescence.</title>
        <authorList>
            <person name="Tsai I.J."/>
        </authorList>
    </citation>
    <scope>NUCLEOTIDE SEQUENCE</scope>
    <source>
        <strain evidence="9">171206Taipei</strain>
    </source>
</reference>
<feature type="transmembrane region" description="Helical" evidence="7">
    <location>
        <begin position="265"/>
        <end position="286"/>
    </location>
</feature>
<feature type="domain" description="Major facilitator superfamily (MFS) profile" evidence="8">
    <location>
        <begin position="44"/>
        <end position="609"/>
    </location>
</feature>
<evidence type="ECO:0000256" key="6">
    <source>
        <dbReference type="SAM" id="MobiDB-lite"/>
    </source>
</evidence>
<keyword evidence="4 7" id="KW-1133">Transmembrane helix</keyword>
<feature type="transmembrane region" description="Helical" evidence="7">
    <location>
        <begin position="232"/>
        <end position="253"/>
    </location>
</feature>
<dbReference type="GO" id="GO:0005886">
    <property type="term" value="C:plasma membrane"/>
    <property type="evidence" value="ECO:0007669"/>
    <property type="project" value="TreeGrafter"/>
</dbReference>
<keyword evidence="10" id="KW-1185">Reference proteome</keyword>
<feature type="compositionally biased region" description="Basic and acidic residues" evidence="6">
    <location>
        <begin position="617"/>
        <end position="654"/>
    </location>
</feature>
<feature type="transmembrane region" description="Helical" evidence="7">
    <location>
        <begin position="43"/>
        <end position="67"/>
    </location>
</feature>
<dbReference type="SUPFAM" id="SSF103473">
    <property type="entry name" value="MFS general substrate transporter"/>
    <property type="match status" value="1"/>
</dbReference>
<dbReference type="Pfam" id="PF06609">
    <property type="entry name" value="TRI12"/>
    <property type="match status" value="1"/>
</dbReference>
<dbReference type="OrthoDB" id="10021397at2759"/>
<feature type="transmembrane region" description="Helical" evidence="7">
    <location>
        <begin position="515"/>
        <end position="536"/>
    </location>
</feature>
<dbReference type="Proteomes" id="UP000636479">
    <property type="component" value="Unassembled WGS sequence"/>
</dbReference>
<evidence type="ECO:0000256" key="5">
    <source>
        <dbReference type="ARBA" id="ARBA00023136"/>
    </source>
</evidence>
<evidence type="ECO:0000256" key="2">
    <source>
        <dbReference type="ARBA" id="ARBA00022448"/>
    </source>
</evidence>
<dbReference type="PROSITE" id="PS50850">
    <property type="entry name" value="MFS"/>
    <property type="match status" value="1"/>
</dbReference>
<evidence type="ECO:0000313" key="9">
    <source>
        <dbReference type="EMBL" id="KAF7294823.1"/>
    </source>
</evidence>
<keyword evidence="3 7" id="KW-0812">Transmembrane</keyword>
<feature type="compositionally biased region" description="Polar residues" evidence="6">
    <location>
        <begin position="1"/>
        <end position="10"/>
    </location>
</feature>
<gene>
    <name evidence="9" type="ORF">MIND_01020200</name>
</gene>
<evidence type="ECO:0000256" key="7">
    <source>
        <dbReference type="SAM" id="Phobius"/>
    </source>
</evidence>
<feature type="transmembrane region" description="Helical" evidence="7">
    <location>
        <begin position="351"/>
        <end position="371"/>
    </location>
</feature>
<keyword evidence="5 7" id="KW-0472">Membrane</keyword>